<dbReference type="KEGG" id="sva:SVA_3532"/>
<dbReference type="Proteomes" id="UP000218899">
    <property type="component" value="Chromosome"/>
</dbReference>
<evidence type="ECO:0000313" key="1">
    <source>
        <dbReference type="EMBL" id="BAU50068.1"/>
    </source>
</evidence>
<gene>
    <name evidence="1" type="ORF">SVA_3532</name>
</gene>
<keyword evidence="2" id="KW-1185">Reference proteome</keyword>
<dbReference type="AlphaFoldDB" id="A0A1C7AFH0"/>
<proteinExistence type="predicted"/>
<reference evidence="1 2" key="1">
    <citation type="submission" date="2015-08" db="EMBL/GenBank/DDBJ databases">
        <title>Complete genome sequence of Sulfurifustis variabilis.</title>
        <authorList>
            <person name="Miura A."/>
            <person name="Kojima H."/>
            <person name="Fukui M."/>
        </authorList>
    </citation>
    <scope>NUCLEOTIDE SEQUENCE [LARGE SCALE GENOMIC DNA]</scope>
    <source>
        <strain evidence="2">skN76</strain>
    </source>
</reference>
<accession>A0A1C7AFH0</accession>
<evidence type="ECO:0000313" key="2">
    <source>
        <dbReference type="Proteomes" id="UP000218899"/>
    </source>
</evidence>
<sequence length="58" mass="6678">MTKTGQSLFNLFQADLISYDDALRNADSVNDVRLRIKLESKDSKNRELGDTLRNVTYK</sequence>
<name>A0A1C7AFH0_9GAMM</name>
<dbReference type="RefSeq" id="WP_169923907.1">
    <property type="nucleotide sequence ID" value="NZ_AP014936.1"/>
</dbReference>
<organism evidence="1 2">
    <name type="scientific">Sulfurifustis variabilis</name>
    <dbReference type="NCBI Taxonomy" id="1675686"/>
    <lineage>
        <taxon>Bacteria</taxon>
        <taxon>Pseudomonadati</taxon>
        <taxon>Pseudomonadota</taxon>
        <taxon>Gammaproteobacteria</taxon>
        <taxon>Acidiferrobacterales</taxon>
        <taxon>Acidiferrobacteraceae</taxon>
        <taxon>Sulfurifustis</taxon>
    </lineage>
</organism>
<protein>
    <submittedName>
        <fullName evidence="1">Twitching motility protein PilT</fullName>
    </submittedName>
</protein>
<dbReference type="EMBL" id="AP014936">
    <property type="protein sequence ID" value="BAU50068.1"/>
    <property type="molecule type" value="Genomic_DNA"/>
</dbReference>